<feature type="non-terminal residue" evidence="6">
    <location>
        <position position="257"/>
    </location>
</feature>
<proteinExistence type="predicted"/>
<dbReference type="AlphaFoldDB" id="A0A6G3XR97"/>
<dbReference type="GO" id="GO:0005737">
    <property type="term" value="C:cytoplasm"/>
    <property type="evidence" value="ECO:0007669"/>
    <property type="project" value="TreeGrafter"/>
</dbReference>
<dbReference type="PANTHER" id="PTHR43775">
    <property type="entry name" value="FATTY ACID SYNTHASE"/>
    <property type="match status" value="1"/>
</dbReference>
<accession>A0A6G3XR97</accession>
<protein>
    <submittedName>
        <fullName evidence="6">Polyketide synthase</fullName>
    </submittedName>
</protein>
<dbReference type="Pfam" id="PF02801">
    <property type="entry name" value="Ketoacyl-synt_C"/>
    <property type="match status" value="1"/>
</dbReference>
<dbReference type="PROSITE" id="PS52004">
    <property type="entry name" value="KS3_2"/>
    <property type="match status" value="1"/>
</dbReference>
<dbReference type="Pfam" id="PF00109">
    <property type="entry name" value="ketoacyl-synt"/>
    <property type="match status" value="1"/>
</dbReference>
<dbReference type="GO" id="GO:0006633">
    <property type="term" value="P:fatty acid biosynthetic process"/>
    <property type="evidence" value="ECO:0007669"/>
    <property type="project" value="InterPro"/>
</dbReference>
<dbReference type="Gene3D" id="3.40.47.10">
    <property type="match status" value="1"/>
</dbReference>
<dbReference type="GO" id="GO:0071770">
    <property type="term" value="P:DIM/DIP cell wall layer assembly"/>
    <property type="evidence" value="ECO:0007669"/>
    <property type="project" value="TreeGrafter"/>
</dbReference>
<organism evidence="6">
    <name type="scientific">Streptomyces sp. SID7499</name>
    <dbReference type="NCBI Taxonomy" id="2706086"/>
    <lineage>
        <taxon>Bacteria</taxon>
        <taxon>Bacillati</taxon>
        <taxon>Actinomycetota</taxon>
        <taxon>Actinomycetes</taxon>
        <taxon>Kitasatosporales</taxon>
        <taxon>Streptomycetaceae</taxon>
        <taxon>Streptomyces</taxon>
    </lineage>
</organism>
<reference evidence="6" key="1">
    <citation type="submission" date="2020-01" db="EMBL/GenBank/DDBJ databases">
        <title>Insect and environment-associated Actinomycetes.</title>
        <authorList>
            <person name="Currrie C."/>
            <person name="Chevrette M."/>
            <person name="Carlson C."/>
            <person name="Stubbendieck R."/>
            <person name="Wendt-Pienkowski E."/>
        </authorList>
    </citation>
    <scope>NUCLEOTIDE SEQUENCE</scope>
    <source>
        <strain evidence="6">SID7499</strain>
    </source>
</reference>
<dbReference type="SMART" id="SM00825">
    <property type="entry name" value="PKS_KS"/>
    <property type="match status" value="1"/>
</dbReference>
<dbReference type="SUPFAM" id="SSF53901">
    <property type="entry name" value="Thiolase-like"/>
    <property type="match status" value="1"/>
</dbReference>
<dbReference type="InterPro" id="IPR050091">
    <property type="entry name" value="PKS_NRPS_Biosynth_Enz"/>
</dbReference>
<dbReference type="GO" id="GO:0004315">
    <property type="term" value="F:3-oxoacyl-[acyl-carrier-protein] synthase activity"/>
    <property type="evidence" value="ECO:0007669"/>
    <property type="project" value="InterPro"/>
</dbReference>
<name>A0A6G3XR97_9ACTN</name>
<dbReference type="EMBL" id="JAAGMN010008495">
    <property type="protein sequence ID" value="NEE20348.1"/>
    <property type="molecule type" value="Genomic_DNA"/>
</dbReference>
<keyword evidence="3" id="KW-0808">Transferase</keyword>
<comment type="caution">
    <text evidence="6">The sequence shown here is derived from an EMBL/GenBank/DDBJ whole genome shotgun (WGS) entry which is preliminary data.</text>
</comment>
<evidence type="ECO:0000256" key="1">
    <source>
        <dbReference type="ARBA" id="ARBA00022450"/>
    </source>
</evidence>
<feature type="non-terminal residue" evidence="6">
    <location>
        <position position="1"/>
    </location>
</feature>
<feature type="domain" description="Ketosynthase family 3 (KS3)" evidence="5">
    <location>
        <begin position="1"/>
        <end position="257"/>
    </location>
</feature>
<keyword evidence="2" id="KW-0597">Phosphoprotein</keyword>
<evidence type="ECO:0000259" key="5">
    <source>
        <dbReference type="PROSITE" id="PS52004"/>
    </source>
</evidence>
<evidence type="ECO:0000256" key="3">
    <source>
        <dbReference type="ARBA" id="ARBA00022679"/>
    </source>
</evidence>
<dbReference type="GO" id="GO:0005886">
    <property type="term" value="C:plasma membrane"/>
    <property type="evidence" value="ECO:0007669"/>
    <property type="project" value="TreeGrafter"/>
</dbReference>
<dbReference type="InterPro" id="IPR014030">
    <property type="entry name" value="Ketoacyl_synth_N"/>
</dbReference>
<keyword evidence="4" id="KW-0012">Acyltransferase</keyword>
<dbReference type="InterPro" id="IPR020841">
    <property type="entry name" value="PKS_Beta-ketoAc_synthase_dom"/>
</dbReference>
<dbReference type="PROSITE" id="PS00606">
    <property type="entry name" value="KS3_1"/>
    <property type="match status" value="1"/>
</dbReference>
<dbReference type="PANTHER" id="PTHR43775:SF37">
    <property type="entry name" value="SI:DKEY-61P9.11"/>
    <property type="match status" value="1"/>
</dbReference>
<dbReference type="GO" id="GO:0004312">
    <property type="term" value="F:fatty acid synthase activity"/>
    <property type="evidence" value="ECO:0007669"/>
    <property type="project" value="TreeGrafter"/>
</dbReference>
<dbReference type="InterPro" id="IPR018201">
    <property type="entry name" value="Ketoacyl_synth_AS"/>
</dbReference>
<keyword evidence="1" id="KW-0596">Phosphopantetheine</keyword>
<evidence type="ECO:0000256" key="2">
    <source>
        <dbReference type="ARBA" id="ARBA00022553"/>
    </source>
</evidence>
<sequence length="257" mass="25993">TLLAAHGTPPDAFTSTGNAHSMLANRISYVLDIHGPSEPVDTACSSSLVAVHRAVEALRSGACDAAIAGGVNLLLSVDTFVSAAQAGMLSPDGRCKTFASDANGYVRGEGVGAVVLKPLAAAERDGDAILAVIVGSAENHGGRANSLTAPNGAAQADLVVRAMDGIDPRTIGYLEAHGTGTPLGDPVEVQALRSAFRRLGSEGEGTCALGSVKPNIGHLEAAAGIAGLLKTVLAMEHGTLPPSRNCDEINPYIQLDG</sequence>
<evidence type="ECO:0000256" key="4">
    <source>
        <dbReference type="ARBA" id="ARBA00023315"/>
    </source>
</evidence>
<dbReference type="CDD" id="cd00833">
    <property type="entry name" value="PKS"/>
    <property type="match status" value="1"/>
</dbReference>
<dbReference type="InterPro" id="IPR016039">
    <property type="entry name" value="Thiolase-like"/>
</dbReference>
<evidence type="ECO:0000313" key="6">
    <source>
        <dbReference type="EMBL" id="NEE20348.1"/>
    </source>
</evidence>
<dbReference type="InterPro" id="IPR014031">
    <property type="entry name" value="Ketoacyl_synth_C"/>
</dbReference>
<gene>
    <name evidence="6" type="ORF">G3M58_79560</name>
</gene>